<keyword evidence="5" id="KW-0460">Magnesium</keyword>
<evidence type="ECO:0000256" key="7">
    <source>
        <dbReference type="ARBA" id="ARBA00023172"/>
    </source>
</evidence>
<keyword evidence="1" id="KW-0540">Nuclease</keyword>
<evidence type="ECO:0000256" key="4">
    <source>
        <dbReference type="ARBA" id="ARBA00022801"/>
    </source>
</evidence>
<keyword evidence="2" id="KW-0479">Metal-binding</keyword>
<name>A0A433EMP3_9MOLU</name>
<dbReference type="InterPro" id="IPR012337">
    <property type="entry name" value="RNaseH-like_sf"/>
</dbReference>
<feature type="domain" description="Integrase catalytic" evidence="8">
    <location>
        <begin position="62"/>
        <end position="240"/>
    </location>
</feature>
<keyword evidence="6" id="KW-0229">DNA integration</keyword>
<dbReference type="RefSeq" id="WP_127092265.1">
    <property type="nucleotide sequence ID" value="NZ_CM012290.1"/>
</dbReference>
<dbReference type="GO" id="GO:0015074">
    <property type="term" value="P:DNA integration"/>
    <property type="evidence" value="ECO:0007669"/>
    <property type="project" value="UniProtKB-KW"/>
</dbReference>
<evidence type="ECO:0000256" key="1">
    <source>
        <dbReference type="ARBA" id="ARBA00022722"/>
    </source>
</evidence>
<dbReference type="InterPro" id="IPR036397">
    <property type="entry name" value="RNaseH_sf"/>
</dbReference>
<proteinExistence type="predicted"/>
<dbReference type="InterPro" id="IPR039537">
    <property type="entry name" value="Retrotran_Ty1/copia-like"/>
</dbReference>
<evidence type="ECO:0000256" key="6">
    <source>
        <dbReference type="ARBA" id="ARBA00022908"/>
    </source>
</evidence>
<keyword evidence="4" id="KW-0378">Hydrolase</keyword>
<evidence type="ECO:0000256" key="5">
    <source>
        <dbReference type="ARBA" id="ARBA00022842"/>
    </source>
</evidence>
<comment type="caution">
    <text evidence="9">The sequence shown here is derived from an EMBL/GenBank/DDBJ whole genome shotgun (WGS) entry which is preliminary data.</text>
</comment>
<keyword evidence="9" id="KW-0614">Plasmid</keyword>
<dbReference type="AlphaFoldDB" id="A0A433EMP3"/>
<dbReference type="PROSITE" id="PS50994">
    <property type="entry name" value="INTEGRASE"/>
    <property type="match status" value="1"/>
</dbReference>
<dbReference type="GO" id="GO:0006310">
    <property type="term" value="P:DNA recombination"/>
    <property type="evidence" value="ECO:0007669"/>
    <property type="project" value="UniProtKB-KW"/>
</dbReference>
<accession>A0A433EMP3</accession>
<sequence>MMKKYRQEYGTGIYEFYNLTLAGFFTYKNKVIKHNIKTLMRWNKEFNNFYPKNKKIRIYKRYEMNELGHLQHDIKILTPNMTGFKRNLYLYDFIDEKSRFGLAYLSENKGQSSAIGIFNQAYNDFLNNKIKIKRIRTDNGPEYVYSYNSEYNYHKSEFTKALHQKWVVHQTTPIRSPQSNGKIERFHQNWNKFFEYLPRYPKNINELRKLITTFLNYYNNVRRHKSINFLTPTEAVLKFLKD</sequence>
<dbReference type="Gene3D" id="3.30.420.10">
    <property type="entry name" value="Ribonuclease H-like superfamily/Ribonuclease H"/>
    <property type="match status" value="1"/>
</dbReference>
<evidence type="ECO:0000313" key="9">
    <source>
        <dbReference type="EMBL" id="RUP75559.1"/>
    </source>
</evidence>
<dbReference type="GO" id="GO:0003676">
    <property type="term" value="F:nucleic acid binding"/>
    <property type="evidence" value="ECO:0007669"/>
    <property type="project" value="InterPro"/>
</dbReference>
<dbReference type="GO" id="GO:0046872">
    <property type="term" value="F:metal ion binding"/>
    <property type="evidence" value="ECO:0007669"/>
    <property type="project" value="UniProtKB-KW"/>
</dbReference>
<dbReference type="EMBL" id="RAHC01000018">
    <property type="protein sequence ID" value="RUP75559.1"/>
    <property type="molecule type" value="Genomic_DNA"/>
</dbReference>
<protein>
    <submittedName>
        <fullName evidence="9">Transposase</fullName>
    </submittedName>
</protein>
<evidence type="ECO:0000256" key="2">
    <source>
        <dbReference type="ARBA" id="ARBA00022723"/>
    </source>
</evidence>
<keyword evidence="3" id="KW-0255">Endonuclease</keyword>
<dbReference type="SUPFAM" id="SSF53098">
    <property type="entry name" value="Ribonuclease H-like"/>
    <property type="match status" value="1"/>
</dbReference>
<dbReference type="Proteomes" id="UP000274545">
    <property type="component" value="Plasmid psNeo"/>
</dbReference>
<dbReference type="InterPro" id="IPR001584">
    <property type="entry name" value="Integrase_cat-core"/>
</dbReference>
<dbReference type="Pfam" id="PF13683">
    <property type="entry name" value="rve_3"/>
    <property type="match status" value="1"/>
</dbReference>
<evidence type="ECO:0000259" key="8">
    <source>
        <dbReference type="PROSITE" id="PS50994"/>
    </source>
</evidence>
<organism evidence="9">
    <name type="scientific">Spiroplasma poulsonii</name>
    <dbReference type="NCBI Taxonomy" id="2138"/>
    <lineage>
        <taxon>Bacteria</taxon>
        <taxon>Bacillati</taxon>
        <taxon>Mycoplasmatota</taxon>
        <taxon>Mollicutes</taxon>
        <taxon>Entomoplasmatales</taxon>
        <taxon>Spiroplasmataceae</taxon>
        <taxon>Spiroplasma</taxon>
    </lineage>
</organism>
<dbReference type="PANTHER" id="PTHR42648">
    <property type="entry name" value="TRANSPOSASE, PUTATIVE-RELATED"/>
    <property type="match status" value="1"/>
</dbReference>
<gene>
    <name evidence="9" type="ORF">D6D54_08340</name>
</gene>
<evidence type="ECO:0000256" key="3">
    <source>
        <dbReference type="ARBA" id="ARBA00022759"/>
    </source>
</evidence>
<dbReference type="GO" id="GO:0004519">
    <property type="term" value="F:endonuclease activity"/>
    <property type="evidence" value="ECO:0007669"/>
    <property type="project" value="UniProtKB-KW"/>
</dbReference>
<keyword evidence="7" id="KW-0233">DNA recombination</keyword>
<geneLocation type="plasmid" evidence="9">
    <name>psNeo</name>
</geneLocation>
<reference evidence="9" key="1">
    <citation type="journal article" date="2019" name="Genome Biol. Evol.">
        <title>Toxin and genome evolution in a Drosophila defensive symbiosis.</title>
        <authorList>
            <person name="Ballinger M.J."/>
            <person name="Gawryluk R.M."/>
            <person name="Perlman S.J."/>
        </authorList>
    </citation>
    <scope>NUCLEOTIDE SEQUENCE [LARGE SCALE GENOMIC DNA]</scope>
    <source>
        <strain evidence="9">SNeo</strain>
        <plasmid evidence="9">psNeo</plasmid>
    </source>
</reference>
<dbReference type="PANTHER" id="PTHR42648:SF11">
    <property type="entry name" value="TRANSPOSON TY4-P GAG-POL POLYPROTEIN"/>
    <property type="match status" value="1"/>
</dbReference>
<dbReference type="GO" id="GO:0016787">
    <property type="term" value="F:hydrolase activity"/>
    <property type="evidence" value="ECO:0007669"/>
    <property type="project" value="UniProtKB-KW"/>
</dbReference>